<dbReference type="Proteomes" id="UP001153737">
    <property type="component" value="Chromosome 10"/>
</dbReference>
<organism evidence="1 2">
    <name type="scientific">Phaedon cochleariae</name>
    <name type="common">Mustard beetle</name>
    <dbReference type="NCBI Taxonomy" id="80249"/>
    <lineage>
        <taxon>Eukaryota</taxon>
        <taxon>Metazoa</taxon>
        <taxon>Ecdysozoa</taxon>
        <taxon>Arthropoda</taxon>
        <taxon>Hexapoda</taxon>
        <taxon>Insecta</taxon>
        <taxon>Pterygota</taxon>
        <taxon>Neoptera</taxon>
        <taxon>Endopterygota</taxon>
        <taxon>Coleoptera</taxon>
        <taxon>Polyphaga</taxon>
        <taxon>Cucujiformia</taxon>
        <taxon>Chrysomeloidea</taxon>
        <taxon>Chrysomelidae</taxon>
        <taxon>Chrysomelinae</taxon>
        <taxon>Chrysomelini</taxon>
        <taxon>Phaedon</taxon>
    </lineage>
</organism>
<accession>A0A9N9S8N9</accession>
<protein>
    <submittedName>
        <fullName evidence="1">Uncharacterized protein</fullName>
    </submittedName>
</protein>
<evidence type="ECO:0000313" key="2">
    <source>
        <dbReference type="Proteomes" id="UP001153737"/>
    </source>
</evidence>
<name>A0A9N9S8N9_PHACE</name>
<evidence type="ECO:0000313" key="1">
    <source>
        <dbReference type="EMBL" id="CAG9814075.1"/>
    </source>
</evidence>
<reference evidence="1" key="2">
    <citation type="submission" date="2022-10" db="EMBL/GenBank/DDBJ databases">
        <authorList>
            <consortium name="ENA_rothamsted_submissions"/>
            <consortium name="culmorum"/>
            <person name="King R."/>
        </authorList>
    </citation>
    <scope>NUCLEOTIDE SEQUENCE</scope>
</reference>
<dbReference type="EMBL" id="OU896716">
    <property type="protein sequence ID" value="CAG9814075.1"/>
    <property type="molecule type" value="Genomic_DNA"/>
</dbReference>
<proteinExistence type="predicted"/>
<dbReference type="AlphaFoldDB" id="A0A9N9S8N9"/>
<keyword evidence="2" id="KW-1185">Reference proteome</keyword>
<reference evidence="1" key="1">
    <citation type="submission" date="2022-01" db="EMBL/GenBank/DDBJ databases">
        <authorList>
            <person name="King R."/>
        </authorList>
    </citation>
    <scope>NUCLEOTIDE SEQUENCE</scope>
</reference>
<sequence length="141" mass="16080">MDIRDTKFDRPMDVLRMSMQHNCAIRANAEELYSEIQPALRCGYHVVPRKIWGHTDFLRAKDLSTAAEKDLSPLQLVTLIVKEFLNIISTFGNMLKILKLFINCNKPFEVLAEKDRSTSVSDFENCAKWTHSSAEVSSTSV</sequence>
<gene>
    <name evidence="1" type="ORF">PHAECO_LOCUS1802</name>
</gene>